<feature type="domain" description="NACHT" evidence="4">
    <location>
        <begin position="469"/>
        <end position="609"/>
    </location>
</feature>
<evidence type="ECO:0000313" key="5">
    <source>
        <dbReference type="EMBL" id="EJT68914.1"/>
    </source>
</evidence>
<evidence type="ECO:0000256" key="2">
    <source>
        <dbReference type="PROSITE-ProRule" id="PRU00023"/>
    </source>
</evidence>
<evidence type="ECO:0000256" key="1">
    <source>
        <dbReference type="ARBA" id="ARBA00022737"/>
    </source>
</evidence>
<keyword evidence="3" id="KW-1133">Transmembrane helix</keyword>
<dbReference type="InterPro" id="IPR056884">
    <property type="entry name" value="NPHP3-like_N"/>
</dbReference>
<gene>
    <name evidence="6" type="primary">20353964</name>
    <name evidence="5" type="ORF">GGTG_13506</name>
</gene>
<dbReference type="Gene3D" id="1.25.40.20">
    <property type="entry name" value="Ankyrin repeat-containing domain"/>
    <property type="match status" value="2"/>
</dbReference>
<dbReference type="PROSITE" id="PS50088">
    <property type="entry name" value="ANK_REPEAT"/>
    <property type="match status" value="2"/>
</dbReference>
<dbReference type="RefSeq" id="XP_009229676.1">
    <property type="nucleotide sequence ID" value="XM_009231412.1"/>
</dbReference>
<reference evidence="7" key="1">
    <citation type="submission" date="2010-07" db="EMBL/GenBank/DDBJ databases">
        <title>The genome sequence of Gaeumannomyces graminis var. tritici strain R3-111a-1.</title>
        <authorList>
            <consortium name="The Broad Institute Genome Sequencing Platform"/>
            <person name="Ma L.-J."/>
            <person name="Dead R."/>
            <person name="Young S."/>
            <person name="Zeng Q."/>
            <person name="Koehrsen M."/>
            <person name="Alvarado L."/>
            <person name="Berlin A."/>
            <person name="Chapman S.B."/>
            <person name="Chen Z."/>
            <person name="Freedman E."/>
            <person name="Gellesch M."/>
            <person name="Goldberg J."/>
            <person name="Griggs A."/>
            <person name="Gujja S."/>
            <person name="Heilman E.R."/>
            <person name="Heiman D."/>
            <person name="Hepburn T."/>
            <person name="Howarth C."/>
            <person name="Jen D."/>
            <person name="Larson L."/>
            <person name="Mehta T."/>
            <person name="Neiman D."/>
            <person name="Pearson M."/>
            <person name="Roberts A."/>
            <person name="Saif S."/>
            <person name="Shea T."/>
            <person name="Shenoy N."/>
            <person name="Sisk P."/>
            <person name="Stolte C."/>
            <person name="Sykes S."/>
            <person name="Walk T."/>
            <person name="White J."/>
            <person name="Yandava C."/>
            <person name="Haas B."/>
            <person name="Nusbaum C."/>
            <person name="Birren B."/>
        </authorList>
    </citation>
    <scope>NUCLEOTIDE SEQUENCE [LARGE SCALE GENOMIC DNA]</scope>
    <source>
        <strain evidence="7">R3-111a-1</strain>
    </source>
</reference>
<accession>J3PJ23</accession>
<dbReference type="InterPro" id="IPR007111">
    <property type="entry name" value="NACHT_NTPase"/>
</dbReference>
<organism evidence="5">
    <name type="scientific">Gaeumannomyces tritici (strain R3-111a-1)</name>
    <name type="common">Wheat and barley take-all root rot fungus</name>
    <name type="synonym">Gaeumannomyces graminis var. tritici</name>
    <dbReference type="NCBI Taxonomy" id="644352"/>
    <lineage>
        <taxon>Eukaryota</taxon>
        <taxon>Fungi</taxon>
        <taxon>Dikarya</taxon>
        <taxon>Ascomycota</taxon>
        <taxon>Pezizomycotina</taxon>
        <taxon>Sordariomycetes</taxon>
        <taxon>Sordariomycetidae</taxon>
        <taxon>Magnaporthales</taxon>
        <taxon>Magnaporthaceae</taxon>
        <taxon>Gaeumannomyces</taxon>
    </lineage>
</organism>
<keyword evidence="3" id="KW-0812">Transmembrane</keyword>
<dbReference type="PANTHER" id="PTHR46082:SF11">
    <property type="entry name" value="AAA+ ATPASE DOMAIN-CONTAINING PROTEIN-RELATED"/>
    <property type="match status" value="1"/>
</dbReference>
<keyword evidence="1" id="KW-0677">Repeat</keyword>
<proteinExistence type="predicted"/>
<keyword evidence="7" id="KW-1185">Reference proteome</keyword>
<dbReference type="SMART" id="SM00248">
    <property type="entry name" value="ANK"/>
    <property type="match status" value="5"/>
</dbReference>
<dbReference type="SUPFAM" id="SSF52540">
    <property type="entry name" value="P-loop containing nucleoside triphosphate hydrolases"/>
    <property type="match status" value="1"/>
</dbReference>
<dbReference type="InterPro" id="IPR002110">
    <property type="entry name" value="Ankyrin_rpt"/>
</dbReference>
<dbReference type="Pfam" id="PF00023">
    <property type="entry name" value="Ank"/>
    <property type="match status" value="1"/>
</dbReference>
<reference evidence="6" key="5">
    <citation type="submission" date="2018-04" db="UniProtKB">
        <authorList>
            <consortium name="EnsemblFungi"/>
        </authorList>
    </citation>
    <scope>IDENTIFICATION</scope>
    <source>
        <strain evidence="6">R3-111a-1</strain>
    </source>
</reference>
<feature type="repeat" description="ANK" evidence="2">
    <location>
        <begin position="926"/>
        <end position="958"/>
    </location>
</feature>
<dbReference type="EnsemblFungi" id="EJT68914">
    <property type="protein sequence ID" value="EJT68914"/>
    <property type="gene ID" value="GGTG_13506"/>
</dbReference>
<dbReference type="EMBL" id="GL385409">
    <property type="protein sequence ID" value="EJT68914.1"/>
    <property type="molecule type" value="Genomic_DNA"/>
</dbReference>
<dbReference type="InterPro" id="IPR035994">
    <property type="entry name" value="Nucleoside_phosphorylase_sf"/>
</dbReference>
<dbReference type="SUPFAM" id="SSF48403">
    <property type="entry name" value="Ankyrin repeat"/>
    <property type="match status" value="1"/>
</dbReference>
<dbReference type="eggNOG" id="KOG0502">
    <property type="taxonomic scope" value="Eukaryota"/>
</dbReference>
<feature type="transmembrane region" description="Helical" evidence="3">
    <location>
        <begin position="212"/>
        <end position="230"/>
    </location>
</feature>
<evidence type="ECO:0000256" key="3">
    <source>
        <dbReference type="SAM" id="Phobius"/>
    </source>
</evidence>
<reference evidence="5" key="3">
    <citation type="submission" date="2010-09" db="EMBL/GenBank/DDBJ databases">
        <title>Annotation of Gaeumannomyces graminis var. tritici R3-111a-1.</title>
        <authorList>
            <consortium name="The Broad Institute Genome Sequencing Platform"/>
            <person name="Ma L.-J."/>
            <person name="Dead R."/>
            <person name="Young S.K."/>
            <person name="Zeng Q."/>
            <person name="Gargeya S."/>
            <person name="Fitzgerald M."/>
            <person name="Haas B."/>
            <person name="Abouelleil A."/>
            <person name="Alvarado L."/>
            <person name="Arachchi H.M."/>
            <person name="Berlin A."/>
            <person name="Brown A."/>
            <person name="Chapman S.B."/>
            <person name="Chen Z."/>
            <person name="Dunbar C."/>
            <person name="Freedman E."/>
            <person name="Gearin G."/>
            <person name="Gellesch M."/>
            <person name="Goldberg J."/>
            <person name="Griggs A."/>
            <person name="Gujja S."/>
            <person name="Heiman D."/>
            <person name="Howarth C."/>
            <person name="Larson L."/>
            <person name="Lui A."/>
            <person name="MacDonald P.J.P."/>
            <person name="Mehta T."/>
            <person name="Montmayeur A."/>
            <person name="Murphy C."/>
            <person name="Neiman D."/>
            <person name="Pearson M."/>
            <person name="Priest M."/>
            <person name="Roberts A."/>
            <person name="Saif S."/>
            <person name="Shea T."/>
            <person name="Shenoy N."/>
            <person name="Sisk P."/>
            <person name="Stolte C."/>
            <person name="Sykes S."/>
            <person name="Yandava C."/>
            <person name="Wortman J."/>
            <person name="Nusbaum C."/>
            <person name="Birren B."/>
        </authorList>
    </citation>
    <scope>NUCLEOTIDE SEQUENCE</scope>
    <source>
        <strain evidence="5">R3-111a-1</strain>
    </source>
</reference>
<dbReference type="Pfam" id="PF24883">
    <property type="entry name" value="NPHP3_N"/>
    <property type="match status" value="1"/>
</dbReference>
<dbReference type="PROSITE" id="PS50837">
    <property type="entry name" value="NACHT"/>
    <property type="match status" value="1"/>
</dbReference>
<reference evidence="5" key="2">
    <citation type="submission" date="2010-07" db="EMBL/GenBank/DDBJ databases">
        <authorList>
            <consortium name="The Broad Institute Genome Sequencing Platform"/>
            <consortium name="Broad Institute Genome Sequencing Center for Infectious Disease"/>
            <person name="Ma L.-J."/>
            <person name="Dead R."/>
            <person name="Young S."/>
            <person name="Zeng Q."/>
            <person name="Koehrsen M."/>
            <person name="Alvarado L."/>
            <person name="Berlin A."/>
            <person name="Chapman S.B."/>
            <person name="Chen Z."/>
            <person name="Freedman E."/>
            <person name="Gellesch M."/>
            <person name="Goldberg J."/>
            <person name="Griggs A."/>
            <person name="Gujja S."/>
            <person name="Heilman E.R."/>
            <person name="Heiman D."/>
            <person name="Hepburn T."/>
            <person name="Howarth C."/>
            <person name="Jen D."/>
            <person name="Larson L."/>
            <person name="Mehta T."/>
            <person name="Neiman D."/>
            <person name="Pearson M."/>
            <person name="Roberts A."/>
            <person name="Saif S."/>
            <person name="Shea T."/>
            <person name="Shenoy N."/>
            <person name="Sisk P."/>
            <person name="Stolte C."/>
            <person name="Sykes S."/>
            <person name="Walk T."/>
            <person name="White J."/>
            <person name="Yandava C."/>
            <person name="Haas B."/>
            <person name="Nusbaum C."/>
            <person name="Birren B."/>
        </authorList>
    </citation>
    <scope>NUCLEOTIDE SEQUENCE</scope>
    <source>
        <strain evidence="5">R3-111a-1</strain>
    </source>
</reference>
<dbReference type="VEuPathDB" id="FungiDB:GGTG_13506"/>
<dbReference type="Gene3D" id="3.40.50.1580">
    <property type="entry name" value="Nucleoside phosphorylase domain"/>
    <property type="match status" value="1"/>
</dbReference>
<dbReference type="STRING" id="644352.J3PJ23"/>
<evidence type="ECO:0000259" key="4">
    <source>
        <dbReference type="PROSITE" id="PS50837"/>
    </source>
</evidence>
<sequence length="1063" mass="117908">MSDVNKYTVGWIAAVTAEYVAAQEFLDEQHDMPESVGRNDNNAYTLGRMGHHNVVIAQLPDGEYGTITSATVARDMIRTFPNIRIGLMVGIGGGAPSREHKIRLGDVVVSSPRGDKPGVFPYDHGKRIQDQDFIHTGVLDKPPQLVRTAVNQLIAQHQRKGHQLLAEIERVLERNERLRNDYSRPPASSDRLYRSDIVHGARVAATIRPWPLLLVAALLLAPTLLLPQILLLPARGRILVASAVTVAALSLVARERRRQGLPAHDSLDEDECSNICGSDPRHFATPPRRDGDDKDPAMHYGLIASSNQLMKDAVMRDELASKHGILCFEMEAAGLMNHFPCLVIRGICDYSDSHKNKKWQGFAAMMAAAYAKDLLKQIVPSQVSAEKRIKEVLDAVGQKLDRIREVSQATNDKVDHLNFDAQITKMEKWLAPADVSTNANRAAELRHPGTGEWLLKSSIFREWCSGPRRYLWLHGLAGCGKTVLSATVLDQLATVDGRPILKFFFDFMDEAKQTFDSMLRALVFQAYQWQLASYQHPEGAPPESSDKPTAKTLIERLCKMLAAQPEVFIVLDALDESTTRPRLVAWIEEMLNKSELQHVRLIFTSRPESDFDQIYSLIGKENCLPLDKEGVNADICAYVKSTLENNSRFVGKRLPEDIKKKIQDRVGNGAEGIWAFCQLETLSICANIWEVKDALEKLPRNLEETYERIIDSIPNERKKDATRLLQFLVYCDRPLKLGEASDVIATQTDMEPLGFNHERRPFDEAITEHCPGMVALVSTKGSTATPELHLAHFSVKEFLLKQPSFEITTASISITKTCLSYLRDIGDTHREIKKSFPLARRAAEMWMPHAVKAEVSKDIVRMSVEFLQDGKTFRLWGQLYQPDRGWDESPGAPTGSRLYYTCLGGFKQAAICLLDKGADVNAHGGEFGNALQAASLRGHTETVRLLLDRGADVNAWGGHYGNALQAVSWGGHTETARLLLDRGAYVDARGANVNARGAGYGSNALKAASSRGHTETVRLLLDKGADVSTQADYHGTALQAALSKGHTETARLLLDKGTVPVQP</sequence>
<dbReference type="Gene3D" id="3.40.50.300">
    <property type="entry name" value="P-loop containing nucleotide triphosphate hydrolases"/>
    <property type="match status" value="1"/>
</dbReference>
<dbReference type="GO" id="GO:0009116">
    <property type="term" value="P:nucleoside metabolic process"/>
    <property type="evidence" value="ECO:0007669"/>
    <property type="project" value="InterPro"/>
</dbReference>
<dbReference type="Proteomes" id="UP000006039">
    <property type="component" value="Unassembled WGS sequence"/>
</dbReference>
<name>J3PJ23_GAET3</name>
<evidence type="ECO:0000313" key="7">
    <source>
        <dbReference type="Proteomes" id="UP000006039"/>
    </source>
</evidence>
<dbReference type="Pfam" id="PF12796">
    <property type="entry name" value="Ank_2"/>
    <property type="match status" value="1"/>
</dbReference>
<keyword evidence="3" id="KW-0472">Membrane</keyword>
<dbReference type="InterPro" id="IPR036770">
    <property type="entry name" value="Ankyrin_rpt-contain_sf"/>
</dbReference>
<keyword evidence="2" id="KW-0040">ANK repeat</keyword>
<reference evidence="6" key="4">
    <citation type="journal article" date="2015" name="G3 (Bethesda)">
        <title>Genome sequences of three phytopathogenic species of the Magnaporthaceae family of fungi.</title>
        <authorList>
            <person name="Okagaki L.H."/>
            <person name="Nunes C.C."/>
            <person name="Sailsbery J."/>
            <person name="Clay B."/>
            <person name="Brown D."/>
            <person name="John T."/>
            <person name="Oh Y."/>
            <person name="Young N."/>
            <person name="Fitzgerald M."/>
            <person name="Haas B.J."/>
            <person name="Zeng Q."/>
            <person name="Young S."/>
            <person name="Adiconis X."/>
            <person name="Fan L."/>
            <person name="Levin J.Z."/>
            <person name="Mitchell T.K."/>
            <person name="Okubara P.A."/>
            <person name="Farman M.L."/>
            <person name="Kohn L.M."/>
            <person name="Birren B."/>
            <person name="Ma L.-J."/>
            <person name="Dean R.A."/>
        </authorList>
    </citation>
    <scope>NUCLEOTIDE SEQUENCE</scope>
    <source>
        <strain evidence="6">R3-111a-1</strain>
    </source>
</reference>
<dbReference type="InterPro" id="IPR027417">
    <property type="entry name" value="P-loop_NTPase"/>
</dbReference>
<feature type="repeat" description="ANK" evidence="2">
    <location>
        <begin position="1000"/>
        <end position="1032"/>
    </location>
</feature>
<dbReference type="InterPro" id="IPR053137">
    <property type="entry name" value="NLR-like"/>
</dbReference>
<dbReference type="SUPFAM" id="SSF53167">
    <property type="entry name" value="Purine and uridine phosphorylases"/>
    <property type="match status" value="1"/>
</dbReference>
<dbReference type="OrthoDB" id="194358at2759"/>
<dbReference type="PANTHER" id="PTHR46082">
    <property type="entry name" value="ATP/GTP-BINDING PROTEIN-RELATED"/>
    <property type="match status" value="1"/>
</dbReference>
<dbReference type="GO" id="GO:0003824">
    <property type="term" value="F:catalytic activity"/>
    <property type="evidence" value="ECO:0007669"/>
    <property type="project" value="InterPro"/>
</dbReference>
<dbReference type="PROSITE" id="PS50297">
    <property type="entry name" value="ANK_REP_REGION"/>
    <property type="match status" value="2"/>
</dbReference>
<protein>
    <recommendedName>
        <fullName evidence="4">NACHT domain-containing protein</fullName>
    </recommendedName>
</protein>
<dbReference type="GeneID" id="20353964"/>
<dbReference type="AlphaFoldDB" id="J3PJ23"/>
<evidence type="ECO:0000313" key="6">
    <source>
        <dbReference type="EnsemblFungi" id="EJT68914"/>
    </source>
</evidence>